<keyword evidence="5 13" id="KW-0812">Transmembrane</keyword>
<dbReference type="GO" id="GO:0016020">
    <property type="term" value="C:membrane"/>
    <property type="evidence" value="ECO:0007669"/>
    <property type="project" value="UniProtKB-SubCell"/>
</dbReference>
<dbReference type="InterPro" id="IPR001873">
    <property type="entry name" value="ENaC"/>
</dbReference>
<comment type="similarity">
    <text evidence="2 13">Belongs to the amiloride-sensitive sodium channel (TC 1.A.6) family.</text>
</comment>
<keyword evidence="8 13" id="KW-0406">Ion transport</keyword>
<dbReference type="Proteomes" id="UP000276991">
    <property type="component" value="Unassembled WGS sequence"/>
</dbReference>
<evidence type="ECO:0000256" key="4">
    <source>
        <dbReference type="ARBA" id="ARBA00022461"/>
    </source>
</evidence>
<proteinExistence type="inferred from homology"/>
<keyword evidence="15" id="KW-1185">Reference proteome</keyword>
<evidence type="ECO:0000256" key="3">
    <source>
        <dbReference type="ARBA" id="ARBA00022448"/>
    </source>
</evidence>
<feature type="non-terminal residue" evidence="14">
    <location>
        <position position="168"/>
    </location>
</feature>
<evidence type="ECO:0000313" key="15">
    <source>
        <dbReference type="Proteomes" id="UP000276991"/>
    </source>
</evidence>
<evidence type="ECO:0000256" key="11">
    <source>
        <dbReference type="ARBA" id="ARBA00023201"/>
    </source>
</evidence>
<dbReference type="EMBL" id="UPTC01005788">
    <property type="protein sequence ID" value="VBB35391.1"/>
    <property type="molecule type" value="Genomic_DNA"/>
</dbReference>
<evidence type="ECO:0000256" key="8">
    <source>
        <dbReference type="ARBA" id="ARBA00023065"/>
    </source>
</evidence>
<reference evidence="14 15" key="1">
    <citation type="submission" date="2018-08" db="EMBL/GenBank/DDBJ databases">
        <authorList>
            <person name="Laetsch R D."/>
            <person name="Stevens L."/>
            <person name="Kumar S."/>
            <person name="Blaxter L. M."/>
        </authorList>
    </citation>
    <scope>NUCLEOTIDE SEQUENCE [LARGE SCALE GENOMIC DNA]</scope>
</reference>
<evidence type="ECO:0000256" key="1">
    <source>
        <dbReference type="ARBA" id="ARBA00004141"/>
    </source>
</evidence>
<protein>
    <submittedName>
        <fullName evidence="14">Uncharacterized protein</fullName>
    </submittedName>
</protein>
<sequence length="168" mass="19444">MLQAYQLVMKFNRYEKITSIELKFDYVQFPAVTFCNLNPYKKGLVRAVPSVKDTMDVYENAKLFRKYRTKQQLSTGIIQKQSNNRNERLSHVAFGSKMANDLNVNYVERKNASRQQQRHFKRDLSFHENANEVNNEIFSLSDTNFVTDAFTTTTTTTTSATTITATTN</sequence>
<keyword evidence="11 13" id="KW-0739">Sodium transport</keyword>
<keyword evidence="7" id="KW-0915">Sodium</keyword>
<accession>A0A498SZ55</accession>
<keyword evidence="9" id="KW-0472">Membrane</keyword>
<evidence type="ECO:0000256" key="12">
    <source>
        <dbReference type="ARBA" id="ARBA00023303"/>
    </source>
</evidence>
<dbReference type="GO" id="GO:0005272">
    <property type="term" value="F:sodium channel activity"/>
    <property type="evidence" value="ECO:0007669"/>
    <property type="project" value="UniProtKB-KW"/>
</dbReference>
<dbReference type="AlphaFoldDB" id="A0A498SZ55"/>
<gene>
    <name evidence="14" type="ORF">NAV_LOCUS10182</name>
</gene>
<evidence type="ECO:0000256" key="7">
    <source>
        <dbReference type="ARBA" id="ARBA00023053"/>
    </source>
</evidence>
<evidence type="ECO:0000256" key="2">
    <source>
        <dbReference type="ARBA" id="ARBA00007193"/>
    </source>
</evidence>
<evidence type="ECO:0000256" key="9">
    <source>
        <dbReference type="ARBA" id="ARBA00023136"/>
    </source>
</evidence>
<evidence type="ECO:0000256" key="13">
    <source>
        <dbReference type="RuleBase" id="RU000679"/>
    </source>
</evidence>
<keyword evidence="6" id="KW-1133">Transmembrane helix</keyword>
<evidence type="ECO:0000256" key="5">
    <source>
        <dbReference type="ARBA" id="ARBA00022692"/>
    </source>
</evidence>
<organism evidence="14 15">
    <name type="scientific">Acanthocheilonema viteae</name>
    <name type="common">Filarial nematode worm</name>
    <name type="synonym">Dipetalonema viteae</name>
    <dbReference type="NCBI Taxonomy" id="6277"/>
    <lineage>
        <taxon>Eukaryota</taxon>
        <taxon>Metazoa</taxon>
        <taxon>Ecdysozoa</taxon>
        <taxon>Nematoda</taxon>
        <taxon>Chromadorea</taxon>
        <taxon>Rhabditida</taxon>
        <taxon>Spirurina</taxon>
        <taxon>Spiruromorpha</taxon>
        <taxon>Filarioidea</taxon>
        <taxon>Onchocercidae</taxon>
        <taxon>Acanthocheilonema</taxon>
    </lineage>
</organism>
<evidence type="ECO:0000256" key="6">
    <source>
        <dbReference type="ARBA" id="ARBA00022989"/>
    </source>
</evidence>
<evidence type="ECO:0000256" key="10">
    <source>
        <dbReference type="ARBA" id="ARBA00023180"/>
    </source>
</evidence>
<keyword evidence="12 13" id="KW-0407">Ion channel</keyword>
<dbReference type="OrthoDB" id="6238402at2759"/>
<dbReference type="STRING" id="6277.A0A498SZ55"/>
<keyword evidence="4 13" id="KW-0894">Sodium channel</keyword>
<comment type="subcellular location">
    <subcellularLocation>
        <location evidence="1">Membrane</location>
        <topology evidence="1">Multi-pass membrane protein</topology>
    </subcellularLocation>
</comment>
<keyword evidence="10" id="KW-0325">Glycoprotein</keyword>
<keyword evidence="3 13" id="KW-0813">Transport</keyword>
<name>A0A498SZ55_ACAVI</name>
<evidence type="ECO:0000313" key="14">
    <source>
        <dbReference type="EMBL" id="VBB35391.1"/>
    </source>
</evidence>
<dbReference type="Pfam" id="PF00858">
    <property type="entry name" value="ASC"/>
    <property type="match status" value="1"/>
</dbReference>